<evidence type="ECO:0000313" key="1">
    <source>
        <dbReference type="EMBL" id="MFC0675650.1"/>
    </source>
</evidence>
<accession>A0ABV6RF73</accession>
<dbReference type="RefSeq" id="WP_376982680.1">
    <property type="nucleotide sequence ID" value="NZ_JBHLSV010000027.1"/>
</dbReference>
<comment type="caution">
    <text evidence="1">The sequence shown here is derived from an EMBL/GenBank/DDBJ whole genome shotgun (WGS) entry which is preliminary data.</text>
</comment>
<sequence length="401" mass="44686">MGECVYNVSISLQGYAHITPERLAAIAAVFDKHDYLRPNAVREDGIEIPITTTLQSVIAGTPLPISWIMSEERKEGRLYWNFELPAEEWEVSGNPGRASMIRSRSILSLNFPAPPVDSDRSWNEIAWLLADLGESSGAAYGFSCLDSEYEDLDRWYPLTQSRPSVDFGLGTVFWVQYFGAAMARKYPELRSLKGSFALPSGAVLYRAAVRPSDPDGVNEGPLEAPWKAELVRVLNPDAFAIGFKPNPRMPTMEEFSLADSRGSEPLEELVSLVTHTSAQAMAEKEAAYVNAHAHRESLERRRRNVPKIQEFEEWSANMDSMFFDVFCNSLRDAVKPKVSKSYMESFISEAQTAPPGASYATCMDSQEGPFMLRWTAEDETEMIVEIYGSPELASLAGGLSY</sequence>
<protein>
    <submittedName>
        <fullName evidence="1">Uncharacterized protein</fullName>
    </submittedName>
</protein>
<organism evidence="1 2">
    <name type="scientific">Brachybacterium hainanense</name>
    <dbReference type="NCBI Taxonomy" id="1541174"/>
    <lineage>
        <taxon>Bacteria</taxon>
        <taxon>Bacillati</taxon>
        <taxon>Actinomycetota</taxon>
        <taxon>Actinomycetes</taxon>
        <taxon>Micrococcales</taxon>
        <taxon>Dermabacteraceae</taxon>
        <taxon>Brachybacterium</taxon>
    </lineage>
</organism>
<reference evidence="1 2" key="1">
    <citation type="submission" date="2024-09" db="EMBL/GenBank/DDBJ databases">
        <authorList>
            <person name="Sun Q."/>
            <person name="Mori K."/>
        </authorList>
    </citation>
    <scope>NUCLEOTIDE SEQUENCE [LARGE SCALE GENOMIC DNA]</scope>
    <source>
        <strain evidence="1 2">CICC 10874</strain>
    </source>
</reference>
<proteinExistence type="predicted"/>
<dbReference type="Proteomes" id="UP001589793">
    <property type="component" value="Unassembled WGS sequence"/>
</dbReference>
<name>A0ABV6RF73_9MICO</name>
<keyword evidence="2" id="KW-1185">Reference proteome</keyword>
<gene>
    <name evidence="1" type="ORF">ACFFF6_17005</name>
</gene>
<evidence type="ECO:0000313" key="2">
    <source>
        <dbReference type="Proteomes" id="UP001589793"/>
    </source>
</evidence>
<dbReference type="EMBL" id="JBHLSV010000027">
    <property type="protein sequence ID" value="MFC0675650.1"/>
    <property type="molecule type" value="Genomic_DNA"/>
</dbReference>